<reference evidence="3" key="3">
    <citation type="submission" date="2025-08" db="UniProtKB">
        <authorList>
            <consortium name="RefSeq"/>
        </authorList>
    </citation>
    <scope>IDENTIFICATION</scope>
    <source>
        <strain evidence="3">CBS 342.82</strain>
    </source>
</reference>
<evidence type="ECO:0000256" key="1">
    <source>
        <dbReference type="SAM" id="MobiDB-lite"/>
    </source>
</evidence>
<feature type="region of interest" description="Disordered" evidence="1">
    <location>
        <begin position="117"/>
        <end position="143"/>
    </location>
</feature>
<reference evidence="3" key="1">
    <citation type="submission" date="2020-01" db="EMBL/GenBank/DDBJ databases">
        <authorList>
            <consortium name="DOE Joint Genome Institute"/>
            <person name="Haridas S."/>
            <person name="Albert R."/>
            <person name="Binder M."/>
            <person name="Bloem J."/>
            <person name="Labutti K."/>
            <person name="Salamov A."/>
            <person name="Andreopoulos B."/>
            <person name="Baker S.E."/>
            <person name="Barry K."/>
            <person name="Bills G."/>
            <person name="Bluhm B.H."/>
            <person name="Cannon C."/>
            <person name="Castanera R."/>
            <person name="Culley D.E."/>
            <person name="Daum C."/>
            <person name="Ezra D."/>
            <person name="Gonzalez J.B."/>
            <person name="Henrissat B."/>
            <person name="Kuo A."/>
            <person name="Liang C."/>
            <person name="Lipzen A."/>
            <person name="Lutzoni F."/>
            <person name="Magnuson J."/>
            <person name="Mondo S."/>
            <person name="Nolan M."/>
            <person name="Ohm R."/>
            <person name="Pangilinan J."/>
            <person name="Park H.-J."/>
            <person name="Ramirez L."/>
            <person name="Alfaro M."/>
            <person name="Sun H."/>
            <person name="Tritt A."/>
            <person name="Yoshinaga Y."/>
            <person name="Zwiers L.-H."/>
            <person name="Turgeon B.G."/>
            <person name="Goodwin S.B."/>
            <person name="Spatafora J.W."/>
            <person name="Crous P.W."/>
            <person name="Grigoriev I.V."/>
        </authorList>
    </citation>
    <scope>NUCLEOTIDE SEQUENCE</scope>
    <source>
        <strain evidence="3">CBS 342.82</strain>
    </source>
</reference>
<protein>
    <submittedName>
        <fullName evidence="3">Uncharacterized protein</fullName>
    </submittedName>
</protein>
<evidence type="ECO:0000313" key="3">
    <source>
        <dbReference type="RefSeq" id="XP_033456026.1"/>
    </source>
</evidence>
<accession>A0A6J3LT83</accession>
<sequence>MSRTFSTGLKLPYALRQLNSLGTLLPTVLPRCSSLPTHTHALSHCLSPLHTPVQHDQRAANKQTSGGFRSLRGKTTRFRCSRLELSLESGVSGVSGLSLSPSIPHWGWCGENGRSSESGSAYANSGERRNSIQPLPPHAPSTAAPGPARCVCVCPQTHTHRHGHIDMRRTRSSRGPLRRFHTHFPHPTALERAHLRASIVMMSAATIRPS</sequence>
<dbReference type="Proteomes" id="UP000504637">
    <property type="component" value="Unplaced"/>
</dbReference>
<dbReference type="RefSeq" id="XP_033456026.1">
    <property type="nucleotide sequence ID" value="XM_033608979.1"/>
</dbReference>
<dbReference type="AlphaFoldDB" id="A0A6J3LT83"/>
<organism evidence="3">
    <name type="scientific">Dissoconium aciculare CBS 342.82</name>
    <dbReference type="NCBI Taxonomy" id="1314786"/>
    <lineage>
        <taxon>Eukaryota</taxon>
        <taxon>Fungi</taxon>
        <taxon>Dikarya</taxon>
        <taxon>Ascomycota</taxon>
        <taxon>Pezizomycotina</taxon>
        <taxon>Dothideomycetes</taxon>
        <taxon>Dothideomycetidae</taxon>
        <taxon>Mycosphaerellales</taxon>
        <taxon>Dissoconiaceae</taxon>
        <taxon>Dissoconium</taxon>
    </lineage>
</organism>
<name>A0A6J3LT83_9PEZI</name>
<evidence type="ECO:0000313" key="2">
    <source>
        <dbReference type="Proteomes" id="UP000504637"/>
    </source>
</evidence>
<dbReference type="GeneID" id="54366780"/>
<gene>
    <name evidence="3" type="ORF">K489DRAFT_85574</name>
</gene>
<keyword evidence="2" id="KW-1185">Reference proteome</keyword>
<reference evidence="3" key="2">
    <citation type="submission" date="2020-04" db="EMBL/GenBank/DDBJ databases">
        <authorList>
            <consortium name="NCBI Genome Project"/>
        </authorList>
    </citation>
    <scope>NUCLEOTIDE SEQUENCE</scope>
    <source>
        <strain evidence="3">CBS 342.82</strain>
    </source>
</reference>
<proteinExistence type="predicted"/>